<accession>A0A1G5UWK2</accession>
<evidence type="ECO:0000313" key="5">
    <source>
        <dbReference type="EMBL" id="SDA37155.1"/>
    </source>
</evidence>
<keyword evidence="6" id="KW-1185">Reference proteome</keyword>
<dbReference type="PROSITE" id="PS01031">
    <property type="entry name" value="SHSP"/>
    <property type="match status" value="1"/>
</dbReference>
<feature type="region of interest" description="Disordered" evidence="3">
    <location>
        <begin position="1"/>
        <end position="38"/>
    </location>
</feature>
<evidence type="ECO:0000313" key="6">
    <source>
        <dbReference type="Proteomes" id="UP000323439"/>
    </source>
</evidence>
<dbReference type="Pfam" id="PF00011">
    <property type="entry name" value="HSP20"/>
    <property type="match status" value="1"/>
</dbReference>
<protein>
    <submittedName>
        <fullName evidence="5">HSP20 family protein</fullName>
    </submittedName>
</protein>
<dbReference type="SUPFAM" id="SSF49764">
    <property type="entry name" value="HSP20-like chaperones"/>
    <property type="match status" value="1"/>
</dbReference>
<comment type="similarity">
    <text evidence="1 2">Belongs to the small heat shock protein (HSP20) family.</text>
</comment>
<reference evidence="5 6" key="1">
    <citation type="submission" date="2016-10" db="EMBL/GenBank/DDBJ databases">
        <authorList>
            <person name="Varghese N."/>
            <person name="Submissions S."/>
        </authorList>
    </citation>
    <scope>NUCLEOTIDE SEQUENCE [LARGE SCALE GENOMIC DNA]</scope>
    <source>
        <strain evidence="5 6">DSM 16643</strain>
    </source>
</reference>
<sequence length="216" mass="25024">MAKKDILEDKIDERKEKFDESEETFEKEEEKTREGLFDEKINEHKEKFEEKKEKGKIYSEKFASDLNKTVEEFKEGLKNMQQYADEKINEYKNATISNLAVDLIETDNIYYLKVAVPGLSKDDIEIEAGDNDLVINATFKPFAEELECILKSEEEEDEDKKDVDIIASELTVGRCSKTVRFENSIEVEKIKAKYDKGVVVITIPKLVIPKHKVTVE</sequence>
<gene>
    <name evidence="5" type="ORF">SAMN02910315_00059</name>
</gene>
<dbReference type="Gene3D" id="2.60.40.790">
    <property type="match status" value="1"/>
</dbReference>
<dbReference type="AlphaFoldDB" id="A0A1G5UWK2"/>
<name>A0A1G5UWK2_9EURY</name>
<organism evidence="5 6">
    <name type="scientific">Methanobrevibacter millerae</name>
    <dbReference type="NCBI Taxonomy" id="230361"/>
    <lineage>
        <taxon>Archaea</taxon>
        <taxon>Methanobacteriati</taxon>
        <taxon>Methanobacteriota</taxon>
        <taxon>Methanomada group</taxon>
        <taxon>Methanobacteria</taxon>
        <taxon>Methanobacteriales</taxon>
        <taxon>Methanobacteriaceae</taxon>
        <taxon>Methanobrevibacter</taxon>
    </lineage>
</organism>
<dbReference type="EMBL" id="FMXB01000001">
    <property type="protein sequence ID" value="SDA37155.1"/>
    <property type="molecule type" value="Genomic_DNA"/>
</dbReference>
<proteinExistence type="inferred from homology"/>
<dbReference type="InterPro" id="IPR002068">
    <property type="entry name" value="A-crystallin/Hsp20_dom"/>
</dbReference>
<dbReference type="RefSeq" id="WP_149730718.1">
    <property type="nucleotide sequence ID" value="NZ_FMXB01000001.1"/>
</dbReference>
<evidence type="ECO:0000256" key="2">
    <source>
        <dbReference type="RuleBase" id="RU003616"/>
    </source>
</evidence>
<dbReference type="InterPro" id="IPR031107">
    <property type="entry name" value="Small_HSP"/>
</dbReference>
<dbReference type="OrthoDB" id="198277at2157"/>
<feature type="compositionally biased region" description="Basic and acidic residues" evidence="3">
    <location>
        <begin position="28"/>
        <end position="38"/>
    </location>
</feature>
<evidence type="ECO:0000256" key="3">
    <source>
        <dbReference type="SAM" id="MobiDB-lite"/>
    </source>
</evidence>
<feature type="compositionally biased region" description="Basic and acidic residues" evidence="3">
    <location>
        <begin position="1"/>
        <end position="18"/>
    </location>
</feature>
<feature type="domain" description="SHSP" evidence="4">
    <location>
        <begin position="92"/>
        <end position="216"/>
    </location>
</feature>
<dbReference type="PANTHER" id="PTHR11527">
    <property type="entry name" value="HEAT-SHOCK PROTEIN 20 FAMILY MEMBER"/>
    <property type="match status" value="1"/>
</dbReference>
<dbReference type="Proteomes" id="UP000323439">
    <property type="component" value="Unassembled WGS sequence"/>
</dbReference>
<evidence type="ECO:0000256" key="1">
    <source>
        <dbReference type="PROSITE-ProRule" id="PRU00285"/>
    </source>
</evidence>
<dbReference type="CDD" id="cd06464">
    <property type="entry name" value="ACD_sHsps-like"/>
    <property type="match status" value="1"/>
</dbReference>
<evidence type="ECO:0000259" key="4">
    <source>
        <dbReference type="PROSITE" id="PS01031"/>
    </source>
</evidence>
<dbReference type="InterPro" id="IPR008978">
    <property type="entry name" value="HSP20-like_chaperone"/>
</dbReference>